<gene>
    <name evidence="7" type="primary">hutI</name>
    <name evidence="9" type="ORF">IDSA_09145</name>
</gene>
<keyword evidence="6 7" id="KW-0408">Iron</keyword>
<dbReference type="InterPro" id="IPR006680">
    <property type="entry name" value="Amidohydro-rel"/>
</dbReference>
<feature type="binding site" evidence="7">
    <location>
        <position position="315"/>
    </location>
    <ligand>
        <name>Zn(2+)</name>
        <dbReference type="ChEBI" id="CHEBI:29105"/>
    </ligand>
</feature>
<feature type="binding site" evidence="7">
    <location>
        <position position="142"/>
    </location>
    <ligand>
        <name>4-imidazolone-5-propanoate</name>
        <dbReference type="ChEBI" id="CHEBI:77893"/>
    </ligand>
</feature>
<dbReference type="OrthoDB" id="9776455at2"/>
<dbReference type="GO" id="GO:0019556">
    <property type="term" value="P:L-histidine catabolic process to glutamate and formamide"/>
    <property type="evidence" value="ECO:0007669"/>
    <property type="project" value="UniProtKB-UniRule"/>
</dbReference>
<dbReference type="STRING" id="435908.IDSA_09145"/>
<dbReference type="SUPFAM" id="SSF51556">
    <property type="entry name" value="Metallo-dependent hydrolases"/>
    <property type="match status" value="1"/>
</dbReference>
<feature type="binding site" evidence="7">
    <location>
        <position position="319"/>
    </location>
    <ligand>
        <name>N-formimidoyl-L-glutamate</name>
        <dbReference type="ChEBI" id="CHEBI:58928"/>
    </ligand>
</feature>
<feature type="binding site" evidence="7">
    <location>
        <position position="72"/>
    </location>
    <ligand>
        <name>Fe(3+)</name>
        <dbReference type="ChEBI" id="CHEBI:29034"/>
    </ligand>
</feature>
<proteinExistence type="inferred from homology"/>
<name>A0A094L7D3_9GAMM</name>
<dbReference type="InterPro" id="IPR005920">
    <property type="entry name" value="HutI"/>
</dbReference>
<feature type="binding site" evidence="7">
    <location>
        <position position="70"/>
    </location>
    <ligand>
        <name>Zn(2+)</name>
        <dbReference type="ChEBI" id="CHEBI:29105"/>
    </ligand>
</feature>
<keyword evidence="3 7" id="KW-0378">Hydrolase</keyword>
<keyword evidence="2 7" id="KW-0479">Metal-binding</keyword>
<organism evidence="9 10">
    <name type="scientific">Pseudidiomarina salinarum</name>
    <dbReference type="NCBI Taxonomy" id="435908"/>
    <lineage>
        <taxon>Bacteria</taxon>
        <taxon>Pseudomonadati</taxon>
        <taxon>Pseudomonadota</taxon>
        <taxon>Gammaproteobacteria</taxon>
        <taxon>Alteromonadales</taxon>
        <taxon>Idiomarinaceae</taxon>
        <taxon>Pseudidiomarina</taxon>
    </lineage>
</organism>
<dbReference type="Gene3D" id="3.20.20.140">
    <property type="entry name" value="Metal-dependent hydrolases"/>
    <property type="match status" value="1"/>
</dbReference>
<keyword evidence="5 7" id="KW-0862">Zinc</keyword>
<comment type="similarity">
    <text evidence="7">Belongs to the metallo-dependent hydrolases superfamily. HutI family.</text>
</comment>
<evidence type="ECO:0000256" key="2">
    <source>
        <dbReference type="ARBA" id="ARBA00022723"/>
    </source>
</evidence>
<feature type="binding site" evidence="7">
    <location>
        <position position="240"/>
    </location>
    <ligand>
        <name>Fe(3+)</name>
        <dbReference type="ChEBI" id="CHEBI:29034"/>
    </ligand>
</feature>
<dbReference type="SUPFAM" id="SSF51338">
    <property type="entry name" value="Composite domain of metallo-dependent hydrolases"/>
    <property type="match status" value="1"/>
</dbReference>
<reference evidence="9 10" key="1">
    <citation type="submission" date="2014-06" db="EMBL/GenBank/DDBJ databases">
        <title>The draft genome sequence of Idiomarina salinarum ISL-52.</title>
        <authorList>
            <person name="Du J."/>
            <person name="Shao Z."/>
        </authorList>
    </citation>
    <scope>NUCLEOTIDE SEQUENCE [LARGE SCALE GENOMIC DNA]</scope>
    <source>
        <strain evidence="9 10">ISL-52</strain>
    </source>
</reference>
<evidence type="ECO:0000313" key="10">
    <source>
        <dbReference type="Proteomes" id="UP000054363"/>
    </source>
</evidence>
<dbReference type="EC" id="3.5.2.7" evidence="1 7"/>
<feature type="binding site" evidence="7">
    <location>
        <position position="320"/>
    </location>
    <ligand>
        <name>4-imidazolone-5-propanoate</name>
        <dbReference type="ChEBI" id="CHEBI:77893"/>
    </ligand>
</feature>
<evidence type="ECO:0000256" key="4">
    <source>
        <dbReference type="ARBA" id="ARBA00022808"/>
    </source>
</evidence>
<evidence type="ECO:0000256" key="1">
    <source>
        <dbReference type="ARBA" id="ARBA00012864"/>
    </source>
</evidence>
<dbReference type="GO" id="GO:0008270">
    <property type="term" value="F:zinc ion binding"/>
    <property type="evidence" value="ECO:0007669"/>
    <property type="project" value="UniProtKB-UniRule"/>
</dbReference>
<evidence type="ECO:0000259" key="8">
    <source>
        <dbReference type="Pfam" id="PF01979"/>
    </source>
</evidence>
<dbReference type="GO" id="GO:0005506">
    <property type="term" value="F:iron ion binding"/>
    <property type="evidence" value="ECO:0007669"/>
    <property type="project" value="UniProtKB-UniRule"/>
</dbReference>
<keyword evidence="4 7" id="KW-0369">Histidine metabolism</keyword>
<feature type="binding site" evidence="7">
    <location>
        <position position="72"/>
    </location>
    <ligand>
        <name>Zn(2+)</name>
        <dbReference type="ChEBI" id="CHEBI:29105"/>
    </ligand>
</feature>
<feature type="binding site" evidence="7">
    <location>
        <position position="240"/>
    </location>
    <ligand>
        <name>Zn(2+)</name>
        <dbReference type="ChEBI" id="CHEBI:29105"/>
    </ligand>
</feature>
<dbReference type="FunFam" id="3.20.20.140:FF:000007">
    <property type="entry name" value="Imidazolonepropionase"/>
    <property type="match status" value="1"/>
</dbReference>
<evidence type="ECO:0000256" key="3">
    <source>
        <dbReference type="ARBA" id="ARBA00022801"/>
    </source>
</evidence>
<feature type="binding site" evidence="7">
    <location>
        <position position="70"/>
    </location>
    <ligand>
        <name>Fe(3+)</name>
        <dbReference type="ChEBI" id="CHEBI:29034"/>
    </ligand>
</feature>
<dbReference type="PANTHER" id="PTHR42752">
    <property type="entry name" value="IMIDAZOLONEPROPIONASE"/>
    <property type="match status" value="1"/>
</dbReference>
<dbReference type="NCBIfam" id="TIGR01224">
    <property type="entry name" value="hutI"/>
    <property type="match status" value="1"/>
</dbReference>
<feature type="domain" description="Amidohydrolase-related" evidence="8">
    <location>
        <begin position="61"/>
        <end position="381"/>
    </location>
</feature>
<sequence length="402" mass="42736">MSTAQQQRIENVTLATMAGLECGLVANGVLVFSEAGIEFAGPAADAPETPDATVIDGQGGVVTPGLIDCHTHLVWAGSRADEFAQRLHGVSYADIAAAGGGIAATVRATRAASEDALVTAAQPRLNALMREGVTTVEIKSGYGLSLEHERKQLQAARRLGEANPVAVQTTLLAAHAIPPEFKGRGDAYIDEIVDRILPTLADEGLVDAVDAFCESVGFSPAQTERVFKAARQRELPVKLHAEQLTNQHGSALAASYQALSCDHLEYLDEDGVKAMAASGTVAVLLPGAFYFLRETKLPPLELLREHQVPIAIATDANPGTSPILSMQLMLHMAATLFRMTPEACLRGATVNAAQALGLSDRGQLVAGQRADICLWSCKEIAELSYQFGTNPLIDCWYQGVRR</sequence>
<dbReference type="GO" id="GO:0005737">
    <property type="term" value="C:cytoplasm"/>
    <property type="evidence" value="ECO:0007669"/>
    <property type="project" value="UniProtKB-SubCell"/>
</dbReference>
<keyword evidence="7" id="KW-0963">Cytoplasm</keyword>
<keyword evidence="10" id="KW-1185">Reference proteome</keyword>
<dbReference type="Proteomes" id="UP000054363">
    <property type="component" value="Unassembled WGS sequence"/>
</dbReference>
<dbReference type="eggNOG" id="COG1228">
    <property type="taxonomic scope" value="Bacteria"/>
</dbReference>
<dbReference type="RefSeq" id="WP_034776035.1">
    <property type="nucleotide sequence ID" value="NZ_JPER01000004.1"/>
</dbReference>
<dbReference type="EMBL" id="JPER01000004">
    <property type="protein sequence ID" value="KFZ30678.1"/>
    <property type="molecule type" value="Genomic_DNA"/>
</dbReference>
<evidence type="ECO:0000313" key="9">
    <source>
        <dbReference type="EMBL" id="KFZ30678.1"/>
    </source>
</evidence>
<dbReference type="HAMAP" id="MF_00372">
    <property type="entry name" value="HutI"/>
    <property type="match status" value="1"/>
</dbReference>
<comment type="subcellular location">
    <subcellularLocation>
        <location evidence="7">Cytoplasm</location>
    </subcellularLocation>
</comment>
<comment type="caution">
    <text evidence="9">The sequence shown here is derived from an EMBL/GenBank/DDBJ whole genome shotgun (WGS) entry which is preliminary data.</text>
</comment>
<dbReference type="UniPathway" id="UPA00379">
    <property type="reaction ID" value="UER00551"/>
</dbReference>
<dbReference type="PANTHER" id="PTHR42752:SF1">
    <property type="entry name" value="IMIDAZOLONEPROPIONASE-RELATED"/>
    <property type="match status" value="1"/>
</dbReference>
<dbReference type="GO" id="GO:0050480">
    <property type="term" value="F:imidazolonepropionase activity"/>
    <property type="evidence" value="ECO:0007669"/>
    <property type="project" value="UniProtKB-UniRule"/>
</dbReference>
<feature type="binding site" evidence="7">
    <location>
        <position position="79"/>
    </location>
    <ligand>
        <name>4-imidazolone-5-propanoate</name>
        <dbReference type="ChEBI" id="CHEBI:77893"/>
    </ligand>
</feature>
<accession>A0A094L7D3</accession>
<feature type="binding site" evidence="7">
    <location>
        <position position="142"/>
    </location>
    <ligand>
        <name>N-formimidoyl-L-glutamate</name>
        <dbReference type="ChEBI" id="CHEBI:58928"/>
    </ligand>
</feature>
<protein>
    <recommendedName>
        <fullName evidence="1 7">Imidazolonepropionase</fullName>
        <ecNumber evidence="1 7">3.5.2.7</ecNumber>
    </recommendedName>
    <alternativeName>
        <fullName evidence="7">Imidazolone-5-propionate hydrolase</fullName>
    </alternativeName>
</protein>
<comment type="function">
    <text evidence="7">Catalyzes the hydrolytic cleavage of the carbon-nitrogen bond in imidazolone-5-propanoate to yield N-formimidoyl-L-glutamate. It is the third step in the universal histidine degradation pathway.</text>
</comment>
<evidence type="ECO:0000256" key="5">
    <source>
        <dbReference type="ARBA" id="ARBA00022833"/>
    </source>
</evidence>
<dbReference type="GO" id="GO:0019557">
    <property type="term" value="P:L-histidine catabolic process to glutamate and formate"/>
    <property type="evidence" value="ECO:0007669"/>
    <property type="project" value="UniProtKB-UniPathway"/>
</dbReference>
<feature type="binding site" evidence="7">
    <location>
        <position position="317"/>
    </location>
    <ligand>
        <name>N-formimidoyl-L-glutamate</name>
        <dbReference type="ChEBI" id="CHEBI:58928"/>
    </ligand>
</feature>
<evidence type="ECO:0000256" key="7">
    <source>
        <dbReference type="HAMAP-Rule" id="MF_00372"/>
    </source>
</evidence>
<comment type="cofactor">
    <cofactor evidence="7">
        <name>Zn(2+)</name>
        <dbReference type="ChEBI" id="CHEBI:29105"/>
    </cofactor>
    <cofactor evidence="7">
        <name>Fe(3+)</name>
        <dbReference type="ChEBI" id="CHEBI:29034"/>
    </cofactor>
    <text evidence="7">Binds 1 zinc or iron ion per subunit.</text>
</comment>
<comment type="catalytic activity">
    <reaction evidence="7">
        <text>4-imidazolone-5-propanoate + H2O = N-formimidoyl-L-glutamate</text>
        <dbReference type="Rhea" id="RHEA:23660"/>
        <dbReference type="ChEBI" id="CHEBI:15377"/>
        <dbReference type="ChEBI" id="CHEBI:58928"/>
        <dbReference type="ChEBI" id="CHEBI:77893"/>
        <dbReference type="EC" id="3.5.2.7"/>
    </reaction>
</comment>
<dbReference type="InterPro" id="IPR032466">
    <property type="entry name" value="Metal_Hydrolase"/>
</dbReference>
<dbReference type="InterPro" id="IPR011059">
    <property type="entry name" value="Metal-dep_hydrolase_composite"/>
</dbReference>
<dbReference type="Gene3D" id="2.30.40.10">
    <property type="entry name" value="Urease, subunit C, domain 1"/>
    <property type="match status" value="1"/>
</dbReference>
<dbReference type="AlphaFoldDB" id="A0A094L7D3"/>
<evidence type="ECO:0000256" key="6">
    <source>
        <dbReference type="ARBA" id="ARBA00023004"/>
    </source>
</evidence>
<feature type="binding site" evidence="7">
    <location>
        <position position="315"/>
    </location>
    <ligand>
        <name>Fe(3+)</name>
        <dbReference type="ChEBI" id="CHEBI:29034"/>
    </ligand>
</feature>
<dbReference type="Pfam" id="PF01979">
    <property type="entry name" value="Amidohydro_1"/>
    <property type="match status" value="1"/>
</dbReference>
<comment type="pathway">
    <text evidence="7">Amino-acid degradation; L-histidine degradation into L-glutamate; N-formimidoyl-L-glutamate from L-histidine: step 3/3.</text>
</comment>
<feature type="binding site" evidence="7">
    <location>
        <position position="175"/>
    </location>
    <ligand>
        <name>4-imidazolone-5-propanoate</name>
        <dbReference type="ChEBI" id="CHEBI:77893"/>
    </ligand>
</feature>
<feature type="binding site" evidence="7">
    <location>
        <position position="243"/>
    </location>
    <ligand>
        <name>4-imidazolone-5-propanoate</name>
        <dbReference type="ChEBI" id="CHEBI:77893"/>
    </ligand>
</feature>